<dbReference type="Pfam" id="PF10306">
    <property type="entry name" value="FLILHELTA"/>
    <property type="match status" value="1"/>
</dbReference>
<comment type="caution">
    <text evidence="2">The sequence shown here is derived from an EMBL/GenBank/DDBJ whole genome shotgun (WGS) entry which is preliminary data.</text>
</comment>
<dbReference type="EMBL" id="MU006091">
    <property type="protein sequence ID" value="KAF2841222.1"/>
    <property type="molecule type" value="Genomic_DNA"/>
</dbReference>
<sequence length="211" mass="24205">MLRQSILRSQLRILQRAPRFTRQRYVSTKVGGENHVPKSQSRIERLNARLPRFLRHLITPLLTAPVSHITAFLILHEITAIVPLFGFAAAFHYFDWLPPYLSEGAWATKGVTMFGNYLRRKGWIDQEEGRKSWKERGWNIGEGGTRVVVELATAYAVTKALLPLRLMVSVWGTPWFARISVIPLSQKVKKIFSKKKVQPSDIVNEHGKNVH</sequence>
<reference evidence="2" key="1">
    <citation type="journal article" date="2020" name="Stud. Mycol.">
        <title>101 Dothideomycetes genomes: a test case for predicting lifestyles and emergence of pathogens.</title>
        <authorList>
            <person name="Haridas S."/>
            <person name="Albert R."/>
            <person name="Binder M."/>
            <person name="Bloem J."/>
            <person name="Labutti K."/>
            <person name="Salamov A."/>
            <person name="Andreopoulos B."/>
            <person name="Baker S."/>
            <person name="Barry K."/>
            <person name="Bills G."/>
            <person name="Bluhm B."/>
            <person name="Cannon C."/>
            <person name="Castanera R."/>
            <person name="Culley D."/>
            <person name="Daum C."/>
            <person name="Ezra D."/>
            <person name="Gonzalez J."/>
            <person name="Henrissat B."/>
            <person name="Kuo A."/>
            <person name="Liang C."/>
            <person name="Lipzen A."/>
            <person name="Lutzoni F."/>
            <person name="Magnuson J."/>
            <person name="Mondo S."/>
            <person name="Nolan M."/>
            <person name="Ohm R."/>
            <person name="Pangilinan J."/>
            <person name="Park H.-J."/>
            <person name="Ramirez L."/>
            <person name="Alfaro M."/>
            <person name="Sun H."/>
            <person name="Tritt A."/>
            <person name="Yoshinaga Y."/>
            <person name="Zwiers L.-H."/>
            <person name="Turgeon B."/>
            <person name="Goodwin S."/>
            <person name="Spatafora J."/>
            <person name="Crous P."/>
            <person name="Grigoriev I."/>
        </authorList>
    </citation>
    <scope>NUCLEOTIDE SEQUENCE</scope>
    <source>
        <strain evidence="2">CBS 101060</strain>
    </source>
</reference>
<dbReference type="Proteomes" id="UP000799429">
    <property type="component" value="Unassembled WGS sequence"/>
</dbReference>
<name>A0A9P4SG92_9PEZI</name>
<dbReference type="PANTHER" id="PTHR28002">
    <property type="entry name" value="MIOREX COMPLEX COMPONENT 11"/>
    <property type="match status" value="1"/>
</dbReference>
<organism evidence="2 3">
    <name type="scientific">Patellaria atrata CBS 101060</name>
    <dbReference type="NCBI Taxonomy" id="1346257"/>
    <lineage>
        <taxon>Eukaryota</taxon>
        <taxon>Fungi</taxon>
        <taxon>Dikarya</taxon>
        <taxon>Ascomycota</taxon>
        <taxon>Pezizomycotina</taxon>
        <taxon>Dothideomycetes</taxon>
        <taxon>Dothideomycetes incertae sedis</taxon>
        <taxon>Patellariales</taxon>
        <taxon>Patellariaceae</taxon>
        <taxon>Patellaria</taxon>
    </lineage>
</organism>
<accession>A0A9P4SG92</accession>
<keyword evidence="1" id="KW-0812">Transmembrane</keyword>
<gene>
    <name evidence="2" type="ORF">M501DRAFT_1014030</name>
</gene>
<dbReference type="AlphaFoldDB" id="A0A9P4SG92"/>
<keyword evidence="1" id="KW-0472">Membrane</keyword>
<protein>
    <submittedName>
        <fullName evidence="2">Uncharacterized protein</fullName>
    </submittedName>
</protein>
<dbReference type="OrthoDB" id="5580261at2759"/>
<proteinExistence type="predicted"/>
<keyword evidence="1" id="KW-1133">Transmembrane helix</keyword>
<evidence type="ECO:0000313" key="2">
    <source>
        <dbReference type="EMBL" id="KAF2841222.1"/>
    </source>
</evidence>
<dbReference type="PANTHER" id="PTHR28002:SF1">
    <property type="entry name" value="MIOREX COMPLEX COMPONENT 11"/>
    <property type="match status" value="1"/>
</dbReference>
<dbReference type="GO" id="GO:0005739">
    <property type="term" value="C:mitochondrion"/>
    <property type="evidence" value="ECO:0007669"/>
    <property type="project" value="TreeGrafter"/>
</dbReference>
<evidence type="ECO:0000313" key="3">
    <source>
        <dbReference type="Proteomes" id="UP000799429"/>
    </source>
</evidence>
<feature type="transmembrane region" description="Helical" evidence="1">
    <location>
        <begin position="71"/>
        <end position="94"/>
    </location>
</feature>
<evidence type="ECO:0000256" key="1">
    <source>
        <dbReference type="SAM" id="Phobius"/>
    </source>
</evidence>
<keyword evidence="3" id="KW-1185">Reference proteome</keyword>
<dbReference type="InterPro" id="IPR018811">
    <property type="entry name" value="MRX11"/>
</dbReference>